<proteinExistence type="predicted"/>
<evidence type="ECO:0000313" key="3">
    <source>
        <dbReference type="Proteomes" id="UP000003323"/>
    </source>
</evidence>
<feature type="compositionally biased region" description="Basic and acidic residues" evidence="1">
    <location>
        <begin position="20"/>
        <end position="37"/>
    </location>
</feature>
<reference evidence="2 3" key="1">
    <citation type="submission" date="2010-08" db="EMBL/GenBank/DDBJ databases">
        <authorList>
            <person name="Muzny D."/>
            <person name="Qin X."/>
            <person name="Deng J."/>
            <person name="Jiang H."/>
            <person name="Liu Y."/>
            <person name="Qu J."/>
            <person name="Song X.-Z."/>
            <person name="Zhang L."/>
            <person name="Thornton R."/>
            <person name="Coyle M."/>
            <person name="Francisco L."/>
            <person name="Jackson L."/>
            <person name="Javaid M."/>
            <person name="Korchina V."/>
            <person name="Kovar C."/>
            <person name="Mata R."/>
            <person name="Mathew T."/>
            <person name="Ngo R."/>
            <person name="Nguyen L."/>
            <person name="Nguyen N."/>
            <person name="Okwuonu G."/>
            <person name="Ongeri F."/>
            <person name="Pham C."/>
            <person name="Simmons D."/>
            <person name="Wilczek-Boney K."/>
            <person name="Hale W."/>
            <person name="Jakkamsetti A."/>
            <person name="Pham P."/>
            <person name="Ruth R."/>
            <person name="San Lucas F."/>
            <person name="Warren J."/>
            <person name="Zhang J."/>
            <person name="Zhao Z."/>
            <person name="Zhou C."/>
            <person name="Zhu D."/>
            <person name="Lee S."/>
            <person name="Bess C."/>
            <person name="Blankenburg K."/>
            <person name="Forbes L."/>
            <person name="Fu Q."/>
            <person name="Gubbala S."/>
            <person name="Hirani K."/>
            <person name="Jayaseelan J.C."/>
            <person name="Lara F."/>
            <person name="Munidasa M."/>
            <person name="Palculict T."/>
            <person name="Patil S."/>
            <person name="Pu L.-L."/>
            <person name="Saada N."/>
            <person name="Tang L."/>
            <person name="Weissenberger G."/>
            <person name="Zhu Y."/>
            <person name="Hemphill L."/>
            <person name="Shang Y."/>
            <person name="Youmans B."/>
            <person name="Ayvaz T."/>
            <person name="Ross M."/>
            <person name="Santibanez J."/>
            <person name="Aqrawi P."/>
            <person name="Gross S."/>
            <person name="Joshi V."/>
            <person name="Fowler G."/>
            <person name="Nazareth L."/>
            <person name="Reid J."/>
            <person name="Worley K."/>
            <person name="Petrosino J."/>
            <person name="Highlander S."/>
            <person name="Gibbs R."/>
        </authorList>
    </citation>
    <scope>NUCLEOTIDE SEQUENCE [LARGE SCALE GENOMIC DNA]</scope>
    <source>
        <strain evidence="2 3">ATCC 27679</strain>
    </source>
</reference>
<dbReference type="Proteomes" id="UP000003323">
    <property type="component" value="Unassembled WGS sequence"/>
</dbReference>
<evidence type="ECO:0000256" key="1">
    <source>
        <dbReference type="SAM" id="MobiDB-lite"/>
    </source>
</evidence>
<name>E0QAD8_9BIFI</name>
<sequence>MIRPCCVGSFRPHSVVFWEKPNRGKGESESHRGENPNRRHGGGGHGRTPVE</sequence>
<dbReference type="AlphaFoldDB" id="E0QAD8"/>
<protein>
    <submittedName>
        <fullName evidence="2">Uncharacterized protein</fullName>
    </submittedName>
</protein>
<gene>
    <name evidence="2" type="ORF">HMPREF0168_2096</name>
</gene>
<feature type="region of interest" description="Disordered" evidence="1">
    <location>
        <begin position="19"/>
        <end position="51"/>
    </location>
</feature>
<evidence type="ECO:0000313" key="2">
    <source>
        <dbReference type="EMBL" id="EFM40469.1"/>
    </source>
</evidence>
<dbReference type="HOGENOM" id="CLU_3096110_0_0_11"/>
<accession>E0QAD8</accession>
<comment type="caution">
    <text evidence="2">The sequence shown here is derived from an EMBL/GenBank/DDBJ whole genome shotgun (WGS) entry which is preliminary data.</text>
</comment>
<dbReference type="EMBL" id="AEEQ01000014">
    <property type="protein sequence ID" value="EFM40469.1"/>
    <property type="molecule type" value="Genomic_DNA"/>
</dbReference>
<organism evidence="2 3">
    <name type="scientific">Bifidobacterium dentium ATCC 27679</name>
    <dbReference type="NCBI Taxonomy" id="871562"/>
    <lineage>
        <taxon>Bacteria</taxon>
        <taxon>Bacillati</taxon>
        <taxon>Actinomycetota</taxon>
        <taxon>Actinomycetes</taxon>
        <taxon>Bifidobacteriales</taxon>
        <taxon>Bifidobacteriaceae</taxon>
        <taxon>Bifidobacterium</taxon>
    </lineage>
</organism>